<organism evidence="4 5">
    <name type="scientific">Steinernema glaseri</name>
    <dbReference type="NCBI Taxonomy" id="37863"/>
    <lineage>
        <taxon>Eukaryota</taxon>
        <taxon>Metazoa</taxon>
        <taxon>Ecdysozoa</taxon>
        <taxon>Nematoda</taxon>
        <taxon>Chromadorea</taxon>
        <taxon>Rhabditida</taxon>
        <taxon>Tylenchina</taxon>
        <taxon>Panagrolaimomorpha</taxon>
        <taxon>Strongyloidoidea</taxon>
        <taxon>Steinernematidae</taxon>
        <taxon>Steinernema</taxon>
    </lineage>
</organism>
<dbReference type="SMART" id="SM00355">
    <property type="entry name" value="ZnF_C2H2"/>
    <property type="match status" value="3"/>
</dbReference>
<proteinExistence type="predicted"/>
<protein>
    <submittedName>
        <fullName evidence="5">C2H2-type domain-containing protein</fullName>
    </submittedName>
</protein>
<accession>A0A1I7ZWU8</accession>
<keyword evidence="4" id="KW-1185">Reference proteome</keyword>
<dbReference type="PROSITE" id="PS50157">
    <property type="entry name" value="ZINC_FINGER_C2H2_2"/>
    <property type="match status" value="1"/>
</dbReference>
<dbReference type="AlphaFoldDB" id="A0A1I7ZWU8"/>
<evidence type="ECO:0000313" key="5">
    <source>
        <dbReference type="WBParaSite" id="L893_g30556.t1"/>
    </source>
</evidence>
<keyword evidence="1" id="KW-0863">Zinc-finger</keyword>
<evidence type="ECO:0000259" key="3">
    <source>
        <dbReference type="PROSITE" id="PS50157"/>
    </source>
</evidence>
<keyword evidence="1" id="KW-0479">Metal-binding</keyword>
<reference evidence="5" key="1">
    <citation type="submission" date="2016-11" db="UniProtKB">
        <authorList>
            <consortium name="WormBaseParasite"/>
        </authorList>
    </citation>
    <scope>IDENTIFICATION</scope>
</reference>
<feature type="region of interest" description="Disordered" evidence="2">
    <location>
        <begin position="329"/>
        <end position="389"/>
    </location>
</feature>
<evidence type="ECO:0000256" key="1">
    <source>
        <dbReference type="PROSITE-ProRule" id="PRU00042"/>
    </source>
</evidence>
<keyword evidence="1" id="KW-0862">Zinc</keyword>
<feature type="domain" description="C2H2-type" evidence="3">
    <location>
        <begin position="258"/>
        <end position="282"/>
    </location>
</feature>
<dbReference type="GO" id="GO:0008270">
    <property type="term" value="F:zinc ion binding"/>
    <property type="evidence" value="ECO:0007669"/>
    <property type="project" value="UniProtKB-KW"/>
</dbReference>
<dbReference type="Proteomes" id="UP000095287">
    <property type="component" value="Unplaced"/>
</dbReference>
<feature type="compositionally biased region" description="Polar residues" evidence="2">
    <location>
        <begin position="332"/>
        <end position="344"/>
    </location>
</feature>
<evidence type="ECO:0000313" key="4">
    <source>
        <dbReference type="Proteomes" id="UP000095287"/>
    </source>
</evidence>
<dbReference type="Gene3D" id="3.30.160.60">
    <property type="entry name" value="Classic Zinc Finger"/>
    <property type="match status" value="1"/>
</dbReference>
<name>A0A1I7ZWU8_9BILA</name>
<dbReference type="InterPro" id="IPR013087">
    <property type="entry name" value="Znf_C2H2_type"/>
</dbReference>
<sequence>MLSDRSCLSKIIPSLLNPFLGDWIRIIVSKLMNQGGDWPPTDASTSTEPSSSVPATCNAAMTAVASTVSSASLSFAAASSSPLFASTSRSLSFPGDAPPLGLQLPTTAAAPSSSSLLQQFLAFRYRCLQCTFATADLIAAHQHNLTAHNTFNGSVFDTLNPTGQPDLLSAQSALLLSSAAALPGPPTAPIPTPPLATTVLPAPPPDPTLVQQQIQQHYESLAPEGQVRCETCGKYLCKTKPLSSLINHAKRHYIDKQFNCTECAYGSSEAAHVRNHMRLRHSVVDKDPEDLRDLRLQQAWMSIATKCFPSMTENLSRFRFKRFRKRRRSVPASASTSRASLEQPSSSTSASSVPYTFESSSRTDSRSLTESPETPSAFRTLPTKSSSSI</sequence>
<evidence type="ECO:0000256" key="2">
    <source>
        <dbReference type="SAM" id="MobiDB-lite"/>
    </source>
</evidence>
<dbReference type="WBParaSite" id="L893_g30556.t1">
    <property type="protein sequence ID" value="L893_g30556.t1"/>
    <property type="gene ID" value="L893_g30556"/>
</dbReference>